<name>A0ABN7PM35_TIMPD</name>
<gene>
    <name evidence="1" type="ORF">TPAB3V08_LOCUS15077</name>
</gene>
<evidence type="ECO:0000313" key="1">
    <source>
        <dbReference type="EMBL" id="CAG2068134.1"/>
    </source>
</evidence>
<reference evidence="1" key="1">
    <citation type="submission" date="2021-03" db="EMBL/GenBank/DDBJ databases">
        <authorList>
            <person name="Tran Van P."/>
        </authorList>
    </citation>
    <scope>NUCLEOTIDE SEQUENCE</scope>
</reference>
<comment type="caution">
    <text evidence="1">The sequence shown here is derived from an EMBL/GenBank/DDBJ whole genome shotgun (WGS) entry which is preliminary data.</text>
</comment>
<proteinExistence type="predicted"/>
<evidence type="ECO:0000313" key="2">
    <source>
        <dbReference type="Proteomes" id="UP001153148"/>
    </source>
</evidence>
<dbReference type="EMBL" id="CAJPIN010082684">
    <property type="protein sequence ID" value="CAG2068134.1"/>
    <property type="molecule type" value="Genomic_DNA"/>
</dbReference>
<dbReference type="Proteomes" id="UP001153148">
    <property type="component" value="Unassembled WGS sequence"/>
</dbReference>
<feature type="non-terminal residue" evidence="1">
    <location>
        <position position="1"/>
    </location>
</feature>
<accession>A0ABN7PM35</accession>
<protein>
    <submittedName>
        <fullName evidence="1">Uncharacterized protein</fullName>
    </submittedName>
</protein>
<keyword evidence="2" id="KW-1185">Reference proteome</keyword>
<organism evidence="1 2">
    <name type="scientific">Timema podura</name>
    <name type="common">Walking stick</name>
    <dbReference type="NCBI Taxonomy" id="61482"/>
    <lineage>
        <taxon>Eukaryota</taxon>
        <taxon>Metazoa</taxon>
        <taxon>Ecdysozoa</taxon>
        <taxon>Arthropoda</taxon>
        <taxon>Hexapoda</taxon>
        <taxon>Insecta</taxon>
        <taxon>Pterygota</taxon>
        <taxon>Neoptera</taxon>
        <taxon>Polyneoptera</taxon>
        <taxon>Phasmatodea</taxon>
        <taxon>Timematodea</taxon>
        <taxon>Timematoidea</taxon>
        <taxon>Timematidae</taxon>
        <taxon>Timema</taxon>
    </lineage>
</organism>
<sequence length="82" mass="9146">VWRDLKCKVRGRLAEVNRVNSAPGKEKSAPPLTELELKVRTIITTVNDIGEPSTCERGLKMTLSEEEPPIDMDISFPLPTKV</sequence>